<comment type="caution">
    <text evidence="6">The sequence shown here is derived from an EMBL/GenBank/DDBJ whole genome shotgun (WGS) entry which is preliminary data.</text>
</comment>
<dbReference type="PANTHER" id="PTHR46545">
    <property type="entry name" value="LEUCINE-RICH REPEAT-CONTAINING PROTEIN 51"/>
    <property type="match status" value="1"/>
</dbReference>
<proteinExistence type="predicted"/>
<evidence type="ECO:0000256" key="4">
    <source>
        <dbReference type="ARBA" id="ARBA00022614"/>
    </source>
</evidence>
<evidence type="ECO:0000256" key="5">
    <source>
        <dbReference type="ARBA" id="ARBA00022737"/>
    </source>
</evidence>
<dbReference type="Gene3D" id="3.80.10.10">
    <property type="entry name" value="Ribonuclease Inhibitor"/>
    <property type="match status" value="1"/>
</dbReference>
<keyword evidence="7" id="KW-1185">Reference proteome</keyword>
<keyword evidence="4" id="KW-0433">Leucine-rich repeat</keyword>
<dbReference type="Proteomes" id="UP001233999">
    <property type="component" value="Unassembled WGS sequence"/>
</dbReference>
<dbReference type="PROSITE" id="PS51450">
    <property type="entry name" value="LRR"/>
    <property type="match status" value="1"/>
</dbReference>
<protein>
    <recommendedName>
        <fullName evidence="2">Leucine-rich repeat-containing protein 51</fullName>
    </recommendedName>
</protein>
<accession>A0AAD8EJE3</accession>
<reference evidence="6" key="1">
    <citation type="journal article" date="2023" name="IScience">
        <title>Live-bearing cockroach genome reveals convergent evolutionary mechanisms linked to viviparity in insects and beyond.</title>
        <authorList>
            <person name="Fouks B."/>
            <person name="Harrison M.C."/>
            <person name="Mikhailova A.A."/>
            <person name="Marchal E."/>
            <person name="English S."/>
            <person name="Carruthers M."/>
            <person name="Jennings E.C."/>
            <person name="Chiamaka E.L."/>
            <person name="Frigard R.A."/>
            <person name="Pippel M."/>
            <person name="Attardo G.M."/>
            <person name="Benoit J.B."/>
            <person name="Bornberg-Bauer E."/>
            <person name="Tobe S.S."/>
        </authorList>
    </citation>
    <scope>NUCLEOTIDE SEQUENCE</scope>
    <source>
        <strain evidence="6">Stay&amp;Tobe</strain>
    </source>
</reference>
<dbReference type="InterPro" id="IPR001611">
    <property type="entry name" value="Leu-rich_rpt"/>
</dbReference>
<dbReference type="PANTHER" id="PTHR46545:SF1">
    <property type="entry name" value="LEUCINE-RICH REPEAT-CONTAINING PROTEIN 51"/>
    <property type="match status" value="1"/>
</dbReference>
<dbReference type="SUPFAM" id="SSF52058">
    <property type="entry name" value="L domain-like"/>
    <property type="match status" value="1"/>
</dbReference>
<evidence type="ECO:0000256" key="2">
    <source>
        <dbReference type="ARBA" id="ARBA00014223"/>
    </source>
</evidence>
<comment type="subcellular location">
    <subcellularLocation>
        <location evidence="1">Cytoplasm</location>
    </subcellularLocation>
</comment>
<evidence type="ECO:0000256" key="3">
    <source>
        <dbReference type="ARBA" id="ARBA00022490"/>
    </source>
</evidence>
<keyword evidence="5" id="KW-0677">Repeat</keyword>
<evidence type="ECO:0000313" key="7">
    <source>
        <dbReference type="Proteomes" id="UP001233999"/>
    </source>
</evidence>
<reference evidence="6" key="2">
    <citation type="submission" date="2023-05" db="EMBL/GenBank/DDBJ databases">
        <authorList>
            <person name="Fouks B."/>
        </authorList>
    </citation>
    <scope>NUCLEOTIDE SEQUENCE</scope>
    <source>
        <strain evidence="6">Stay&amp;Tobe</strain>
        <tissue evidence="6">Testes</tissue>
    </source>
</reference>
<evidence type="ECO:0000256" key="1">
    <source>
        <dbReference type="ARBA" id="ARBA00004496"/>
    </source>
</evidence>
<keyword evidence="3" id="KW-0963">Cytoplasm</keyword>
<organism evidence="6 7">
    <name type="scientific">Diploptera punctata</name>
    <name type="common">Pacific beetle cockroach</name>
    <dbReference type="NCBI Taxonomy" id="6984"/>
    <lineage>
        <taxon>Eukaryota</taxon>
        <taxon>Metazoa</taxon>
        <taxon>Ecdysozoa</taxon>
        <taxon>Arthropoda</taxon>
        <taxon>Hexapoda</taxon>
        <taxon>Insecta</taxon>
        <taxon>Pterygota</taxon>
        <taxon>Neoptera</taxon>
        <taxon>Polyneoptera</taxon>
        <taxon>Dictyoptera</taxon>
        <taxon>Blattodea</taxon>
        <taxon>Blaberoidea</taxon>
        <taxon>Blaberidae</taxon>
        <taxon>Diplopterinae</taxon>
        <taxon>Diploptera</taxon>
    </lineage>
</organism>
<evidence type="ECO:0000313" key="6">
    <source>
        <dbReference type="EMBL" id="KAJ9592438.1"/>
    </source>
</evidence>
<sequence>MASARPRKEGFRREEKEVISQGAPVDYSFRSIQSLNELEKDRPRAYRVRLTPTRAESLKYLTRSIWLNNNGLANLQGFDKLVTSKLEQPSVLAWIDVSYNNLANVPDEFVNYPNLRILYMHANCINSLISIEKLRKLNHLLTITFHGNPIESIPSYRSHIIHIAATDT</sequence>
<dbReference type="InterPro" id="IPR032675">
    <property type="entry name" value="LRR_dom_sf"/>
</dbReference>
<name>A0AAD8EJE3_DIPPU</name>
<dbReference type="GO" id="GO:0005737">
    <property type="term" value="C:cytoplasm"/>
    <property type="evidence" value="ECO:0007669"/>
    <property type="project" value="UniProtKB-SubCell"/>
</dbReference>
<gene>
    <name evidence="6" type="ORF">L9F63_015854</name>
</gene>
<dbReference type="EMBL" id="JASPKZ010003835">
    <property type="protein sequence ID" value="KAJ9592438.1"/>
    <property type="molecule type" value="Genomic_DNA"/>
</dbReference>
<dbReference type="AlphaFoldDB" id="A0AAD8EJE3"/>